<accession>A0A4V3UTE7</accession>
<dbReference type="SMART" id="SM00382">
    <property type="entry name" value="AAA"/>
    <property type="match status" value="1"/>
</dbReference>
<gene>
    <name evidence="6" type="ORF">B1806_08905</name>
</gene>
<dbReference type="InterPro" id="IPR009057">
    <property type="entry name" value="Homeodomain-like_sf"/>
</dbReference>
<dbReference type="Pfam" id="PF02954">
    <property type="entry name" value="HTH_8"/>
    <property type="match status" value="1"/>
</dbReference>
<dbReference type="PANTHER" id="PTHR32071">
    <property type="entry name" value="TRANSCRIPTIONAL REGULATORY PROTEIN"/>
    <property type="match status" value="1"/>
</dbReference>
<dbReference type="GO" id="GO:0043565">
    <property type="term" value="F:sequence-specific DNA binding"/>
    <property type="evidence" value="ECO:0007669"/>
    <property type="project" value="InterPro"/>
</dbReference>
<dbReference type="InterPro" id="IPR025944">
    <property type="entry name" value="Sigma_54_int_dom_CS"/>
</dbReference>
<organism evidence="6 7">
    <name type="scientific">Metallibacterium scheffleri</name>
    <dbReference type="NCBI Taxonomy" id="993689"/>
    <lineage>
        <taxon>Bacteria</taxon>
        <taxon>Pseudomonadati</taxon>
        <taxon>Pseudomonadota</taxon>
        <taxon>Gammaproteobacteria</taxon>
        <taxon>Lysobacterales</taxon>
        <taxon>Rhodanobacteraceae</taxon>
        <taxon>Metallibacterium</taxon>
    </lineage>
</organism>
<dbReference type="SUPFAM" id="SSF46689">
    <property type="entry name" value="Homeodomain-like"/>
    <property type="match status" value="1"/>
</dbReference>
<dbReference type="FunFam" id="3.40.50.300:FF:000006">
    <property type="entry name" value="DNA-binding transcriptional regulator NtrC"/>
    <property type="match status" value="1"/>
</dbReference>
<name>A0A4V3UTE7_9GAMM</name>
<dbReference type="SUPFAM" id="SSF52172">
    <property type="entry name" value="CheY-like"/>
    <property type="match status" value="1"/>
</dbReference>
<dbReference type="SUPFAM" id="SSF52540">
    <property type="entry name" value="P-loop containing nucleoside triphosphate hydrolases"/>
    <property type="match status" value="1"/>
</dbReference>
<dbReference type="GO" id="GO:0005524">
    <property type="term" value="F:ATP binding"/>
    <property type="evidence" value="ECO:0007669"/>
    <property type="project" value="UniProtKB-KW"/>
</dbReference>
<evidence type="ECO:0000256" key="1">
    <source>
        <dbReference type="ARBA" id="ARBA00022741"/>
    </source>
</evidence>
<protein>
    <recommendedName>
        <fullName evidence="5">Sigma-54 factor interaction domain-containing protein</fullName>
    </recommendedName>
</protein>
<evidence type="ECO:0000313" key="7">
    <source>
        <dbReference type="Proteomes" id="UP000307749"/>
    </source>
</evidence>
<dbReference type="RefSeq" id="WP_081130020.1">
    <property type="nucleotide sequence ID" value="NZ_DAHXOC010000007.1"/>
</dbReference>
<dbReference type="PRINTS" id="PR01590">
    <property type="entry name" value="HTHFIS"/>
</dbReference>
<dbReference type="Pfam" id="PF00158">
    <property type="entry name" value="Sigma54_activat"/>
    <property type="match status" value="1"/>
</dbReference>
<evidence type="ECO:0000256" key="3">
    <source>
        <dbReference type="ARBA" id="ARBA00023015"/>
    </source>
</evidence>
<dbReference type="InterPro" id="IPR045343">
    <property type="entry name" value="VpsR"/>
</dbReference>
<dbReference type="EMBL" id="MWQO01000029">
    <property type="protein sequence ID" value="THD10381.1"/>
    <property type="molecule type" value="Genomic_DNA"/>
</dbReference>
<dbReference type="Gene3D" id="3.40.50.300">
    <property type="entry name" value="P-loop containing nucleotide triphosphate hydrolases"/>
    <property type="match status" value="1"/>
</dbReference>
<feature type="domain" description="Sigma-54 factor interaction" evidence="5">
    <location>
        <begin position="146"/>
        <end position="375"/>
    </location>
</feature>
<dbReference type="CDD" id="cd00009">
    <property type="entry name" value="AAA"/>
    <property type="match status" value="1"/>
</dbReference>
<evidence type="ECO:0000259" key="5">
    <source>
        <dbReference type="PROSITE" id="PS50045"/>
    </source>
</evidence>
<keyword evidence="1" id="KW-0547">Nucleotide-binding</keyword>
<dbReference type="Pfam" id="PF25601">
    <property type="entry name" value="AAA_lid_14"/>
    <property type="match status" value="1"/>
</dbReference>
<dbReference type="InterPro" id="IPR027417">
    <property type="entry name" value="P-loop_NTPase"/>
</dbReference>
<dbReference type="InterPro" id="IPR002078">
    <property type="entry name" value="Sigma_54_int"/>
</dbReference>
<keyword evidence="4" id="KW-0804">Transcription</keyword>
<keyword evidence="2" id="KW-0067">ATP-binding</keyword>
<dbReference type="STRING" id="993689.GCA_002077135_02942"/>
<dbReference type="InterPro" id="IPR058031">
    <property type="entry name" value="AAA_lid_NorR"/>
</dbReference>
<reference evidence="6 7" key="1">
    <citation type="submission" date="2017-02" db="EMBL/GenBank/DDBJ databases">
        <title>Whole genome sequencing of Metallibacterium scheffleri DSM 24874 (T).</title>
        <authorList>
            <person name="Kumar S."/>
            <person name="Patil P."/>
            <person name="Patil P.B."/>
        </authorList>
    </citation>
    <scope>NUCLEOTIDE SEQUENCE [LARGE SCALE GENOMIC DNA]</scope>
    <source>
        <strain evidence="6 7">DSM 24874</strain>
    </source>
</reference>
<proteinExistence type="predicted"/>
<dbReference type="PANTHER" id="PTHR32071:SF120">
    <property type="entry name" value="TRANSCRIPTIONAL REGULATOR-RELATED"/>
    <property type="match status" value="1"/>
</dbReference>
<evidence type="ECO:0000256" key="2">
    <source>
        <dbReference type="ARBA" id="ARBA00022840"/>
    </source>
</evidence>
<dbReference type="Gene3D" id="1.10.10.60">
    <property type="entry name" value="Homeodomain-like"/>
    <property type="match status" value="1"/>
</dbReference>
<dbReference type="Gene3D" id="1.10.8.60">
    <property type="match status" value="1"/>
</dbReference>
<dbReference type="GO" id="GO:0006355">
    <property type="term" value="P:regulation of DNA-templated transcription"/>
    <property type="evidence" value="ECO:0007669"/>
    <property type="project" value="InterPro"/>
</dbReference>
<sequence>MASVHPVARDFVHYGAFAPSVDKALRDAGWRRVEVEQLDHVPEALRRHDAHVALLDLGAGQAPMLRRVERLIASHPSTEWLAHVSEHALTDKHVCEVIYGSFFDFCTQPVDINRLLAALGHAWGMAKLGPQAANAEQQAALGLDGMVGASDALVEMHGQVRKLAAVNVPVLITGESGTGKEVAARNLHRLSARARGPFVAINCGALPEKLVQSELFGHERGAFTGANARKIGKLESAQQGTVFLDEIGDLPLDAQVNLLRFLQEGTIERIGGNEHLRLDVRVIAATHVDLERAVAEGQFRADLYYRLNVLRLRMPPLRERGQDAEMLARYFLERFAREHGVRARGYSREALDAISLHPWPGNVRELMNRVRRAAVLCDGGLIHAQDLELESDLAEGRCAPSLDHAREQAERELIQQTLRETRHNMSECARRLGISRVTLYRLCKKLQVSLGSAA</sequence>
<dbReference type="InterPro" id="IPR003593">
    <property type="entry name" value="AAA+_ATPase"/>
</dbReference>
<evidence type="ECO:0000256" key="4">
    <source>
        <dbReference type="ARBA" id="ARBA00023163"/>
    </source>
</evidence>
<dbReference type="AlphaFoldDB" id="A0A4V3UTE7"/>
<dbReference type="PROSITE" id="PS00688">
    <property type="entry name" value="SIGMA54_INTERACT_3"/>
    <property type="match status" value="1"/>
</dbReference>
<keyword evidence="7" id="KW-1185">Reference proteome</keyword>
<evidence type="ECO:0000313" key="6">
    <source>
        <dbReference type="EMBL" id="THD10381.1"/>
    </source>
</evidence>
<comment type="caution">
    <text evidence="6">The sequence shown here is derived from an EMBL/GenBank/DDBJ whole genome shotgun (WGS) entry which is preliminary data.</text>
</comment>
<dbReference type="InterPro" id="IPR011006">
    <property type="entry name" value="CheY-like_superfamily"/>
</dbReference>
<dbReference type="PROSITE" id="PS50045">
    <property type="entry name" value="SIGMA54_INTERACT_4"/>
    <property type="match status" value="1"/>
</dbReference>
<dbReference type="InterPro" id="IPR002197">
    <property type="entry name" value="HTH_Fis"/>
</dbReference>
<dbReference type="Proteomes" id="UP000307749">
    <property type="component" value="Unassembled WGS sequence"/>
</dbReference>
<dbReference type="Pfam" id="PF20161">
    <property type="entry name" value="VpsR"/>
    <property type="match status" value="1"/>
</dbReference>
<keyword evidence="3" id="KW-0805">Transcription regulation</keyword>